<evidence type="ECO:0000313" key="4">
    <source>
        <dbReference type="Proteomes" id="UP000005387"/>
    </source>
</evidence>
<accession>E0IFA7</accession>
<feature type="domain" description="N-acetyltransferase" evidence="2">
    <location>
        <begin position="11"/>
        <end position="183"/>
    </location>
</feature>
<dbReference type="PROSITE" id="PS51186">
    <property type="entry name" value="GNAT"/>
    <property type="match status" value="1"/>
</dbReference>
<protein>
    <submittedName>
        <fullName evidence="3">GCN5-related N-acetyltransferase</fullName>
    </submittedName>
</protein>
<dbReference type="eggNOG" id="COG1670">
    <property type="taxonomic scope" value="Bacteria"/>
</dbReference>
<dbReference type="GO" id="GO:0016410">
    <property type="term" value="F:N-acyltransferase activity"/>
    <property type="evidence" value="ECO:0007669"/>
    <property type="project" value="TreeGrafter"/>
</dbReference>
<proteinExistence type="predicted"/>
<sequence length="188" mass="21824">MLVSEGHVSIIRLQNNDDDFSLLFKWLNDKKLLNFIEGTSTTYTRSQIVEKYGPRARGEHYVTPCIIKNNNVAIGYLQFYQLQEVEIQEYGAKTDQLQYGIDLFIGETDCWGQGMGTTALELIINYLFTEQGATDLFVDPQTSNTRAIRSYEKCGFKKVKILHEHEIFDGVYKDNQLMRVSRDEFFTY</sequence>
<gene>
    <name evidence="3" type="ORF">PaecuDRAFT_4348</name>
</gene>
<dbReference type="AlphaFoldDB" id="E0IFA7"/>
<reference evidence="3 4" key="1">
    <citation type="submission" date="2010-07" db="EMBL/GenBank/DDBJ databases">
        <title>The draft genome of Paenibacillus curdlanolyticus YK9.</title>
        <authorList>
            <consortium name="US DOE Joint Genome Institute (JGI-PGF)"/>
            <person name="Lucas S."/>
            <person name="Copeland A."/>
            <person name="Lapidus A."/>
            <person name="Cheng J.-F."/>
            <person name="Bruce D."/>
            <person name="Goodwin L."/>
            <person name="Pitluck S."/>
            <person name="Land M.L."/>
            <person name="Hauser L."/>
            <person name="Chang Y.-J."/>
            <person name="Jeffries C."/>
            <person name="Anderson I.J."/>
            <person name="Johnson E."/>
            <person name="Loganathan U."/>
            <person name="Mulhopadhyay B."/>
            <person name="Kyrpides N."/>
            <person name="Woyke T.J."/>
        </authorList>
    </citation>
    <scope>NUCLEOTIDE SEQUENCE [LARGE SCALE GENOMIC DNA]</scope>
    <source>
        <strain evidence="3 4">YK9</strain>
    </source>
</reference>
<dbReference type="SUPFAM" id="SSF55729">
    <property type="entry name" value="Acyl-CoA N-acyltransferases (Nat)"/>
    <property type="match status" value="1"/>
</dbReference>
<dbReference type="Pfam" id="PF13523">
    <property type="entry name" value="Acetyltransf_8"/>
    <property type="match status" value="1"/>
</dbReference>
<organism evidence="3 4">
    <name type="scientific">Paenibacillus curdlanolyticus YK9</name>
    <dbReference type="NCBI Taxonomy" id="717606"/>
    <lineage>
        <taxon>Bacteria</taxon>
        <taxon>Bacillati</taxon>
        <taxon>Bacillota</taxon>
        <taxon>Bacilli</taxon>
        <taxon>Bacillales</taxon>
        <taxon>Paenibacillaceae</taxon>
        <taxon>Paenibacillus</taxon>
    </lineage>
</organism>
<dbReference type="RefSeq" id="WP_006040331.1">
    <property type="nucleotide sequence ID" value="NZ_AEDD01000013.1"/>
</dbReference>
<dbReference type="PANTHER" id="PTHR31438">
    <property type="entry name" value="LYSINE N-ACYLTRANSFERASE C17G9.06C-RELATED"/>
    <property type="match status" value="1"/>
</dbReference>
<evidence type="ECO:0000259" key="2">
    <source>
        <dbReference type="PROSITE" id="PS51186"/>
    </source>
</evidence>
<dbReference type="Proteomes" id="UP000005387">
    <property type="component" value="Unassembled WGS sequence"/>
</dbReference>
<dbReference type="GO" id="GO:0046677">
    <property type="term" value="P:response to antibiotic"/>
    <property type="evidence" value="ECO:0007669"/>
    <property type="project" value="UniProtKB-KW"/>
</dbReference>
<name>E0IFA7_9BACL</name>
<keyword evidence="1" id="KW-0046">Antibiotic resistance</keyword>
<evidence type="ECO:0000256" key="1">
    <source>
        <dbReference type="ARBA" id="ARBA00023251"/>
    </source>
</evidence>
<keyword evidence="4" id="KW-1185">Reference proteome</keyword>
<dbReference type="Gene3D" id="3.40.630.30">
    <property type="match status" value="1"/>
</dbReference>
<evidence type="ECO:0000313" key="3">
    <source>
        <dbReference type="EMBL" id="EFM08883.1"/>
    </source>
</evidence>
<dbReference type="PANTHER" id="PTHR31438:SF1">
    <property type="entry name" value="LYSINE N-ACYLTRANSFERASE C17G9.06C-RELATED"/>
    <property type="match status" value="1"/>
</dbReference>
<keyword evidence="3" id="KW-0808">Transferase</keyword>
<dbReference type="EMBL" id="AEDD01000013">
    <property type="protein sequence ID" value="EFM08883.1"/>
    <property type="molecule type" value="Genomic_DNA"/>
</dbReference>
<dbReference type="InterPro" id="IPR000182">
    <property type="entry name" value="GNAT_dom"/>
</dbReference>
<dbReference type="InterPro" id="IPR016181">
    <property type="entry name" value="Acyl_CoA_acyltransferase"/>
</dbReference>
<dbReference type="STRING" id="717606.PaecuDRAFT_4348"/>
<dbReference type="OrthoDB" id="9795206at2"/>